<evidence type="ECO:0000256" key="4">
    <source>
        <dbReference type="ARBA" id="ARBA00023136"/>
    </source>
</evidence>
<dbReference type="AlphaFoldDB" id="A0A420E070"/>
<feature type="transmembrane region" description="Helical" evidence="5">
    <location>
        <begin position="401"/>
        <end position="423"/>
    </location>
</feature>
<feature type="transmembrane region" description="Helical" evidence="5">
    <location>
        <begin position="150"/>
        <end position="170"/>
    </location>
</feature>
<evidence type="ECO:0000313" key="7">
    <source>
        <dbReference type="EMBL" id="RKF03505.1"/>
    </source>
</evidence>
<dbReference type="PROSITE" id="PS50801">
    <property type="entry name" value="STAS"/>
    <property type="match status" value="1"/>
</dbReference>
<evidence type="ECO:0000256" key="3">
    <source>
        <dbReference type="ARBA" id="ARBA00022989"/>
    </source>
</evidence>
<feature type="transmembrane region" description="Helical" evidence="5">
    <location>
        <begin position="488"/>
        <end position="519"/>
    </location>
</feature>
<feature type="domain" description="STAS" evidence="6">
    <location>
        <begin position="534"/>
        <end position="609"/>
    </location>
</feature>
<dbReference type="Gene3D" id="3.30.750.24">
    <property type="entry name" value="STAS domain"/>
    <property type="match status" value="1"/>
</dbReference>
<dbReference type="Pfam" id="PF01740">
    <property type="entry name" value="STAS"/>
    <property type="match status" value="1"/>
</dbReference>
<feature type="transmembrane region" description="Helical" evidence="5">
    <location>
        <begin position="61"/>
        <end position="77"/>
    </location>
</feature>
<dbReference type="CDD" id="cd07042">
    <property type="entry name" value="STAS_SulP_like_sulfate_transporter"/>
    <property type="match status" value="1"/>
</dbReference>
<evidence type="ECO:0000256" key="5">
    <source>
        <dbReference type="SAM" id="Phobius"/>
    </source>
</evidence>
<keyword evidence="3 5" id="KW-1133">Transmembrane helix</keyword>
<reference evidence="7 8" key="1">
    <citation type="submission" date="2018-09" db="EMBL/GenBank/DDBJ databases">
        <title>Genomic Encyclopedia of Archaeal and Bacterial Type Strains, Phase II (KMG-II): from individual species to whole genera.</title>
        <authorList>
            <person name="Goeker M."/>
        </authorList>
    </citation>
    <scope>NUCLEOTIDE SEQUENCE [LARGE SCALE GENOMIC DNA]</scope>
    <source>
        <strain evidence="7 8">DSM 16505</strain>
    </source>
</reference>
<comment type="caution">
    <text evidence="7">The sequence shown here is derived from an EMBL/GenBank/DDBJ whole genome shotgun (WGS) entry which is preliminary data.</text>
</comment>
<keyword evidence="8" id="KW-1185">Reference proteome</keyword>
<sequence>MVYKIIFTFAHFYKRLLEIMMKYIKSKKINIKDDSLAGITVSLAMIPEVVAFAFVAQISPIVALFGAFVIGIISAIFGGRPGLISGAAGAVAVIFVTMIQEGHAKGLLFDTPVENMGYFYLLAAVVLMGIIQVLAGVFKLGKLVRLIPHPVMMGFVNGLAVVIFIAQLGMFKENKKDIFGQNMRKTESKELVYKIADNEVQDLVSNAALFSIKGNSITNNQTNQEVFVKSDTQVFDAKTKKVVFNIENDGFYSVKDSGVVKSTLQGTKLYTMVGLVLLTMLIIWLLPKLTTKVPAALTAILIVTFVSIIGGLESINVGDFIRDGGGAGLNGFDEISKKMNLAELWSNLPFNLDTLKFIAPYAFLAASVGLIETLMTMNLVDELTDSRGDGNKECIAQGAGNMLSGLFGGTGGCGMIGQTVININAGGRGRLSGVMMAVTLLIFILFADKYIEQVPIAALVGVMFMMVIDTFAWSSFRIMNKIPKSDAIVLIIVSAVTVVFDLAIAVFVGVIISALVFAWENAKKIRARKRFKQDGTKIYEIWGPLFFGSITAFNEKFDIKHDPDNVEIDFVESRISDHSAIEAIFILVEKYQKAGKKVTLKHLSEDCKVLLYKASPIFADVIEEAVDDPRYHLAANPEDFPKPLSEYSF</sequence>
<proteinExistence type="predicted"/>
<keyword evidence="2 5" id="KW-0812">Transmembrane</keyword>
<gene>
    <name evidence="7" type="ORF">C8N26_1893</name>
</gene>
<dbReference type="SUPFAM" id="SSF52091">
    <property type="entry name" value="SpoIIaa-like"/>
    <property type="match status" value="1"/>
</dbReference>
<dbReference type="PANTHER" id="PTHR43310">
    <property type="entry name" value="SULFATE TRANSPORTER YBAR-RELATED"/>
    <property type="match status" value="1"/>
</dbReference>
<name>A0A420E070_9FLAO</name>
<dbReference type="EMBL" id="RAQM01000009">
    <property type="protein sequence ID" value="RKF03505.1"/>
    <property type="molecule type" value="Genomic_DNA"/>
</dbReference>
<dbReference type="Proteomes" id="UP000285780">
    <property type="component" value="Unassembled WGS sequence"/>
</dbReference>
<evidence type="ECO:0000256" key="2">
    <source>
        <dbReference type="ARBA" id="ARBA00022692"/>
    </source>
</evidence>
<evidence type="ECO:0000313" key="8">
    <source>
        <dbReference type="Proteomes" id="UP000285780"/>
    </source>
</evidence>
<accession>A0A420E070</accession>
<evidence type="ECO:0000256" key="1">
    <source>
        <dbReference type="ARBA" id="ARBA00004141"/>
    </source>
</evidence>
<dbReference type="GO" id="GO:0016020">
    <property type="term" value="C:membrane"/>
    <property type="evidence" value="ECO:0007669"/>
    <property type="project" value="UniProtKB-SubCell"/>
</dbReference>
<dbReference type="Pfam" id="PF00916">
    <property type="entry name" value="Sulfate_transp"/>
    <property type="match status" value="2"/>
</dbReference>
<feature type="transmembrane region" description="Helical" evidence="5">
    <location>
        <begin position="358"/>
        <end position="380"/>
    </location>
</feature>
<comment type="subcellular location">
    <subcellularLocation>
        <location evidence="1">Membrane</location>
        <topology evidence="1">Multi-pass membrane protein</topology>
    </subcellularLocation>
</comment>
<keyword evidence="4 5" id="KW-0472">Membrane</keyword>
<dbReference type="InterPro" id="IPR002645">
    <property type="entry name" value="STAS_dom"/>
</dbReference>
<evidence type="ECO:0000259" key="6">
    <source>
        <dbReference type="PROSITE" id="PS50801"/>
    </source>
</evidence>
<protein>
    <submittedName>
        <fullName evidence="7">SulP family sulfate permease</fullName>
    </submittedName>
</protein>
<dbReference type="PANTHER" id="PTHR43310:SF1">
    <property type="entry name" value="SULFATE TRANSPORTER YBAR-RELATED"/>
    <property type="match status" value="1"/>
</dbReference>
<dbReference type="InterPro" id="IPR011547">
    <property type="entry name" value="SLC26A/SulP_dom"/>
</dbReference>
<dbReference type="InterPro" id="IPR036513">
    <property type="entry name" value="STAS_dom_sf"/>
</dbReference>
<feature type="transmembrane region" description="Helical" evidence="5">
    <location>
        <begin position="35"/>
        <end position="55"/>
    </location>
</feature>
<feature type="transmembrane region" description="Helical" evidence="5">
    <location>
        <begin position="119"/>
        <end position="138"/>
    </location>
</feature>
<feature type="transmembrane region" description="Helical" evidence="5">
    <location>
        <begin position="293"/>
        <end position="312"/>
    </location>
</feature>
<organism evidence="7 8">
    <name type="scientific">Tenacibaculum lutimaris</name>
    <dbReference type="NCBI Taxonomy" id="285258"/>
    <lineage>
        <taxon>Bacteria</taxon>
        <taxon>Pseudomonadati</taxon>
        <taxon>Bacteroidota</taxon>
        <taxon>Flavobacteriia</taxon>
        <taxon>Flavobacteriales</taxon>
        <taxon>Flavobacteriaceae</taxon>
        <taxon>Tenacibaculum</taxon>
    </lineage>
</organism>
<feature type="transmembrane region" description="Helical" evidence="5">
    <location>
        <begin position="82"/>
        <end position="99"/>
    </location>
</feature>
<feature type="transmembrane region" description="Helical" evidence="5">
    <location>
        <begin position="454"/>
        <end position="476"/>
    </location>
</feature>
<dbReference type="InterPro" id="IPR052706">
    <property type="entry name" value="Membrane-Transporter-like"/>
</dbReference>
<feature type="transmembrane region" description="Helical" evidence="5">
    <location>
        <begin position="269"/>
        <end position="286"/>
    </location>
</feature>
<feature type="transmembrane region" description="Helical" evidence="5">
    <location>
        <begin position="429"/>
        <end position="447"/>
    </location>
</feature>